<evidence type="ECO:0000313" key="6">
    <source>
        <dbReference type="Proteomes" id="UP000561077"/>
    </source>
</evidence>
<comment type="caution">
    <text evidence="3">The sequence shown here is derived from an EMBL/GenBank/DDBJ whole genome shotgun (WGS) entry which is preliminary data.</text>
</comment>
<keyword evidence="1" id="KW-0175">Coiled coil</keyword>
<dbReference type="InterPro" id="IPR007345">
    <property type="entry name" value="Polysacch_pyruvyl_Trfase"/>
</dbReference>
<evidence type="ECO:0000313" key="4">
    <source>
        <dbReference type="EMBL" id="MBB2193158.1"/>
    </source>
</evidence>
<name>A0A7W4IJJ7_9PROT</name>
<dbReference type="Proteomes" id="UP000561077">
    <property type="component" value="Unassembled WGS sequence"/>
</dbReference>
<gene>
    <name evidence="4" type="ORF">HLH25_05800</name>
    <name evidence="3" type="ORF">HLH26_04645</name>
</gene>
<reference evidence="5 6" key="1">
    <citation type="submission" date="2020-04" db="EMBL/GenBank/DDBJ databases">
        <title>Description of novel Gluconacetobacter.</title>
        <authorList>
            <person name="Sombolestani A."/>
        </authorList>
    </citation>
    <scope>NUCLEOTIDE SEQUENCE [LARGE SCALE GENOMIC DNA]</scope>
    <source>
        <strain evidence="4 5">LMG 1728</strain>
        <strain evidence="3 6">LMG 1731</strain>
    </source>
</reference>
<protein>
    <recommendedName>
        <fullName evidence="2">Polysaccharide pyruvyl transferase domain-containing protein</fullName>
    </recommendedName>
</protein>
<evidence type="ECO:0000259" key="2">
    <source>
        <dbReference type="Pfam" id="PF04230"/>
    </source>
</evidence>
<evidence type="ECO:0000313" key="3">
    <source>
        <dbReference type="EMBL" id="MBB2163832.1"/>
    </source>
</evidence>
<sequence length="551" mass="61243">MADLTKASAASIADLADSGVFQALENLTEQVRGLIANRPVALLDWPNYENSGDHLIWLGEKTLLRAHLQCNIVYEASLRNFDFYAFNQLPDDTVIVFQGGGNFGDLYSHHQRHRESIIAGYPERRIILLPQSIHYETAVGIERSRAILQGHPDLHVFARDHESLAIARDRLGLRQAQLGIDCAFFLTAVIHRLLATLPAPDRCLVALLRDDAERLPHGLGTTLAREDWSSVHGVEDSANVQAEAALHSLNLDEVFDTAFDRISWQRLYRAVEILAPGTLILTDRLHGHVLALMMGKPHILLNNRIGKNRNFLNAWTARSGLVRYIDQSQDSAELLMLENYELALQAKERDLQVKESDIQARDETIAALTAERDSARAEQARLRAELLDTERLRAAIAAERDNARAEQARLRAELLDTESLRAAIAAERDNARAEQARLHAELLDAESLRAATAAELDRTRKDKDSAQQLGARLHADLQLAMARALTLDAELVTSRATGIGHEELARLHHALAQAESNAAEGQIARGHVSAILASTSWRITAPLRFVGKIFR</sequence>
<feature type="coiled-coil region" evidence="1">
    <location>
        <begin position="337"/>
        <end position="420"/>
    </location>
</feature>
<feature type="domain" description="Polysaccharide pyruvyl transferase" evidence="2">
    <location>
        <begin position="50"/>
        <end position="303"/>
    </location>
</feature>
<dbReference type="EMBL" id="JABEQO010000004">
    <property type="protein sequence ID" value="MBB2163832.1"/>
    <property type="molecule type" value="Genomic_DNA"/>
</dbReference>
<dbReference type="AlphaFoldDB" id="A0A7W4IJJ7"/>
<organism evidence="3 6">
    <name type="scientific">Gluconacetobacter dulcium</name>
    <dbReference type="NCBI Taxonomy" id="2729096"/>
    <lineage>
        <taxon>Bacteria</taxon>
        <taxon>Pseudomonadati</taxon>
        <taxon>Pseudomonadota</taxon>
        <taxon>Alphaproteobacteria</taxon>
        <taxon>Acetobacterales</taxon>
        <taxon>Acetobacteraceae</taxon>
        <taxon>Gluconacetobacter</taxon>
    </lineage>
</organism>
<accession>A0A7W4IJJ7</accession>
<dbReference type="EMBL" id="JABEQN010000005">
    <property type="protein sequence ID" value="MBB2193158.1"/>
    <property type="molecule type" value="Genomic_DNA"/>
</dbReference>
<dbReference type="RefSeq" id="WP_182973172.1">
    <property type="nucleotide sequence ID" value="NZ_JABEQN010000005.1"/>
</dbReference>
<evidence type="ECO:0000313" key="5">
    <source>
        <dbReference type="Proteomes" id="UP000540490"/>
    </source>
</evidence>
<proteinExistence type="predicted"/>
<evidence type="ECO:0000256" key="1">
    <source>
        <dbReference type="SAM" id="Coils"/>
    </source>
</evidence>
<dbReference type="Proteomes" id="UP000540490">
    <property type="component" value="Unassembled WGS sequence"/>
</dbReference>
<dbReference type="Pfam" id="PF04230">
    <property type="entry name" value="PS_pyruv_trans"/>
    <property type="match status" value="1"/>
</dbReference>
<keyword evidence="5" id="KW-1185">Reference proteome</keyword>